<dbReference type="GO" id="GO:0006072">
    <property type="term" value="P:glycerol-3-phosphate metabolic process"/>
    <property type="evidence" value="ECO:0007669"/>
    <property type="project" value="TreeGrafter"/>
</dbReference>
<evidence type="ECO:0000256" key="10">
    <source>
        <dbReference type="ARBA" id="ARBA00023136"/>
    </source>
</evidence>
<dbReference type="Pfam" id="PF01553">
    <property type="entry name" value="Acyltransferase"/>
    <property type="match status" value="1"/>
</dbReference>
<dbReference type="InterPro" id="IPR022284">
    <property type="entry name" value="GPAT/DHAPAT"/>
</dbReference>
<dbReference type="GO" id="GO:0019432">
    <property type="term" value="P:triglyceride biosynthetic process"/>
    <property type="evidence" value="ECO:0007669"/>
    <property type="project" value="TreeGrafter"/>
</dbReference>
<evidence type="ECO:0000313" key="25">
    <source>
        <dbReference type="Proteomes" id="UP000618051"/>
    </source>
</evidence>
<evidence type="ECO:0000256" key="17">
    <source>
        <dbReference type="ARBA" id="ARBA00047573"/>
    </source>
</evidence>
<reference evidence="24" key="3">
    <citation type="submission" date="2022-01" db="EMBL/GenBank/DDBJ databases">
        <authorList>
            <person name="Rubenstein D.R."/>
        </authorList>
    </citation>
    <scope>NUCLEOTIDE SEQUENCE</scope>
    <source>
        <strain evidence="24">SS15</strain>
        <tissue evidence="24">Liver</tissue>
    </source>
</reference>
<evidence type="ECO:0000256" key="18">
    <source>
        <dbReference type="ARBA" id="ARBA00048408"/>
    </source>
</evidence>
<keyword evidence="9" id="KW-0443">Lipid metabolism</keyword>
<dbReference type="GO" id="GO:0006631">
    <property type="term" value="P:fatty acid metabolic process"/>
    <property type="evidence" value="ECO:0007669"/>
    <property type="project" value="TreeGrafter"/>
</dbReference>
<dbReference type="GO" id="GO:0004366">
    <property type="term" value="F:glycerol-3-phosphate O-acyltransferase activity"/>
    <property type="evidence" value="ECO:0007669"/>
    <property type="project" value="UniProtKB-EC"/>
</dbReference>
<dbReference type="GO" id="GO:0008654">
    <property type="term" value="P:phospholipid biosynthetic process"/>
    <property type="evidence" value="ECO:0007669"/>
    <property type="project" value="UniProtKB-KW"/>
</dbReference>
<organism evidence="23">
    <name type="scientific">Lamprotornis superbus</name>
    <dbReference type="NCBI Taxonomy" id="245042"/>
    <lineage>
        <taxon>Eukaryota</taxon>
        <taxon>Metazoa</taxon>
        <taxon>Chordata</taxon>
        <taxon>Craniata</taxon>
        <taxon>Vertebrata</taxon>
        <taxon>Euteleostomi</taxon>
        <taxon>Archelosauria</taxon>
        <taxon>Archosauria</taxon>
        <taxon>Dinosauria</taxon>
        <taxon>Saurischia</taxon>
        <taxon>Theropoda</taxon>
        <taxon>Coelurosauria</taxon>
        <taxon>Aves</taxon>
        <taxon>Neognathae</taxon>
        <taxon>Neoaves</taxon>
        <taxon>Telluraves</taxon>
        <taxon>Australaves</taxon>
        <taxon>Passeriformes</taxon>
        <taxon>Sturnidae</taxon>
        <taxon>Lamprotornis</taxon>
    </lineage>
</organism>
<keyword evidence="10" id="KW-0472">Membrane</keyword>
<evidence type="ECO:0000256" key="19">
    <source>
        <dbReference type="ARBA" id="ARBA00048672"/>
    </source>
</evidence>
<keyword evidence="7" id="KW-0444">Lipid biosynthesis</keyword>
<evidence type="ECO:0000256" key="11">
    <source>
        <dbReference type="ARBA" id="ARBA00023209"/>
    </source>
</evidence>
<comment type="catalytic activity">
    <reaction evidence="16">
        <text>1-acyl-sn-glycero-3-phospho-(1'-sn-glycerol) + an acyl-CoA = a 1,2-diacyl-sn-glycero-3-phospho-(1'-sn-glycerol) + CoA</text>
        <dbReference type="Rhea" id="RHEA:33203"/>
        <dbReference type="ChEBI" id="CHEBI:57287"/>
        <dbReference type="ChEBI" id="CHEBI:58342"/>
        <dbReference type="ChEBI" id="CHEBI:64716"/>
        <dbReference type="ChEBI" id="CHEBI:64840"/>
    </reaction>
    <physiologicalReaction direction="left-to-right" evidence="16">
        <dbReference type="Rhea" id="RHEA:33204"/>
    </physiologicalReaction>
</comment>
<reference evidence="23" key="1">
    <citation type="submission" date="2020-10" db="EMBL/GenBank/DDBJ databases">
        <title>Feather gene expression reveals the developmental basis of iridescence in African starlings.</title>
        <authorList>
            <person name="Rubenstein D.R."/>
        </authorList>
    </citation>
    <scope>NUCLEOTIDE SEQUENCE</scope>
    <source>
        <strain evidence="23">SS15</strain>
        <tissue evidence="23">Liver</tissue>
    </source>
</reference>
<evidence type="ECO:0000313" key="24">
    <source>
        <dbReference type="EMBL" id="KAI1236198.1"/>
    </source>
</evidence>
<evidence type="ECO:0000256" key="16">
    <source>
        <dbReference type="ARBA" id="ARBA00047480"/>
    </source>
</evidence>
<evidence type="ECO:0000256" key="7">
    <source>
        <dbReference type="ARBA" id="ARBA00022516"/>
    </source>
</evidence>
<feature type="region of interest" description="Disordered" evidence="21">
    <location>
        <begin position="1397"/>
        <end position="1418"/>
    </location>
</feature>
<dbReference type="PANTHER" id="PTHR12563:SF16">
    <property type="entry name" value="GLYCEROL-3-PHOSPHATE ACYLTRANSFERASE 1, MITOCHONDRIAL"/>
    <property type="match status" value="1"/>
</dbReference>
<evidence type="ECO:0000256" key="13">
    <source>
        <dbReference type="ARBA" id="ARBA00023315"/>
    </source>
</evidence>
<comment type="catalytic activity">
    <reaction evidence="15">
        <text>(9Z,12Z)-octadecadienoyl-CoA + sn-glycerol 3-phosphate = 1-(9Z,12Z)-octadecadienoyl-sn-glycero-3-phosphate + CoA</text>
        <dbReference type="Rhea" id="RHEA:37203"/>
        <dbReference type="ChEBI" id="CHEBI:57287"/>
        <dbReference type="ChEBI" id="CHEBI:57383"/>
        <dbReference type="ChEBI" id="CHEBI:57597"/>
        <dbReference type="ChEBI" id="CHEBI:74547"/>
    </reaction>
    <physiologicalReaction direction="left-to-right" evidence="15">
        <dbReference type="Rhea" id="RHEA:37204"/>
    </physiologicalReaction>
</comment>
<comment type="pathway">
    <text evidence="2">Phospholipid metabolism; CDP-diacylglycerol biosynthesis; CDP-diacylglycerol from sn-glycerol 3-phosphate: step 1/3.</text>
</comment>
<dbReference type="EC" id="2.3.1.15" evidence="5"/>
<comment type="catalytic activity">
    <reaction evidence="18">
        <text>sn-glycerol 3-phosphate + octadecanoyl-CoA = 1-octadecanoyl-sn-glycero-3-phosphate + CoA</text>
        <dbReference type="Rhea" id="RHEA:37195"/>
        <dbReference type="ChEBI" id="CHEBI:57287"/>
        <dbReference type="ChEBI" id="CHEBI:57394"/>
        <dbReference type="ChEBI" id="CHEBI:57597"/>
        <dbReference type="ChEBI" id="CHEBI:74565"/>
    </reaction>
    <physiologicalReaction direction="left-to-right" evidence="18">
        <dbReference type="Rhea" id="RHEA:37196"/>
    </physiologicalReaction>
</comment>
<comment type="caution">
    <text evidence="23">The sequence shown here is derived from an EMBL/GenBank/DDBJ whole genome shotgun (WGS) entry which is preliminary data.</text>
</comment>
<evidence type="ECO:0000256" key="20">
    <source>
        <dbReference type="ARBA" id="ARBA00049585"/>
    </source>
</evidence>
<evidence type="ECO:0000256" key="3">
    <source>
        <dbReference type="ARBA" id="ARBA00005189"/>
    </source>
</evidence>
<name>A0A835TW29_9PASS</name>
<protein>
    <recommendedName>
        <fullName evidence="6">Glycerol-3-phosphate acyltransferase 1, mitochondrial</fullName>
        <ecNumber evidence="5">2.3.1.15</ecNumber>
    </recommendedName>
</protein>
<comment type="similarity">
    <text evidence="4">Belongs to the GPAT/DAPAT family.</text>
</comment>
<evidence type="ECO:0000259" key="22">
    <source>
        <dbReference type="SMART" id="SM00563"/>
    </source>
</evidence>
<evidence type="ECO:0000256" key="9">
    <source>
        <dbReference type="ARBA" id="ARBA00023098"/>
    </source>
</evidence>
<evidence type="ECO:0000256" key="12">
    <source>
        <dbReference type="ARBA" id="ARBA00023264"/>
    </source>
</evidence>
<evidence type="ECO:0000256" key="2">
    <source>
        <dbReference type="ARBA" id="ARBA00004765"/>
    </source>
</evidence>
<dbReference type="InterPro" id="IPR041728">
    <property type="entry name" value="GPAT/DHAPAT_LPLAT"/>
</dbReference>
<keyword evidence="11" id="KW-0594">Phospholipid biosynthesis</keyword>
<comment type="catalytic activity">
    <reaction evidence="19">
        <text>sn-glycerol 3-phosphate + (9Z)-octadecenoyl-CoA = 1-(9Z-octadecenoyl)-sn-glycero-3-phosphate + CoA</text>
        <dbReference type="Rhea" id="RHEA:37199"/>
        <dbReference type="ChEBI" id="CHEBI:57287"/>
        <dbReference type="ChEBI" id="CHEBI:57387"/>
        <dbReference type="ChEBI" id="CHEBI:57597"/>
        <dbReference type="ChEBI" id="CHEBI:74544"/>
    </reaction>
    <physiologicalReaction direction="left-to-right" evidence="19">
        <dbReference type="Rhea" id="RHEA:37200"/>
    </physiologicalReaction>
</comment>
<keyword evidence="12" id="KW-1208">Phospholipid metabolism</keyword>
<dbReference type="Proteomes" id="UP000618051">
    <property type="component" value="Unassembled WGS sequence"/>
</dbReference>
<evidence type="ECO:0000256" key="14">
    <source>
        <dbReference type="ARBA" id="ARBA00023335"/>
    </source>
</evidence>
<dbReference type="SUPFAM" id="SSF69593">
    <property type="entry name" value="Glycerol-3-phosphate (1)-acyltransferase"/>
    <property type="match status" value="1"/>
</dbReference>
<accession>A0A835TW29</accession>
<dbReference type="SMART" id="SM00563">
    <property type="entry name" value="PlsC"/>
    <property type="match status" value="1"/>
</dbReference>
<gene>
    <name evidence="24" type="ORF">IHE44_0001475</name>
    <name evidence="23" type="ORF">IHE44_011567</name>
</gene>
<dbReference type="EMBL" id="JADDUC010000053">
    <property type="protein sequence ID" value="KAG0121081.1"/>
    <property type="molecule type" value="Genomic_DNA"/>
</dbReference>
<dbReference type="CDD" id="cd07993">
    <property type="entry name" value="LPLAT_DHAPAT-like"/>
    <property type="match status" value="1"/>
</dbReference>
<dbReference type="OrthoDB" id="5962536at2759"/>
<dbReference type="InterPro" id="IPR002123">
    <property type="entry name" value="Plipid/glycerol_acylTrfase"/>
</dbReference>
<keyword evidence="25" id="KW-1185">Reference proteome</keyword>
<evidence type="ECO:0000256" key="4">
    <source>
        <dbReference type="ARBA" id="ARBA00007937"/>
    </source>
</evidence>
<dbReference type="EMBL" id="JADDUC020000010">
    <property type="protein sequence ID" value="KAI1236198.1"/>
    <property type="molecule type" value="Genomic_DNA"/>
</dbReference>
<comment type="function">
    <text evidence="20">Mitochondrial membrane protein that catalyzes the essential first step of biosynthesis of glycerolipids such as triglycerides, phosphatidic acids and lysophosphatidic acids. Esterifies acyl-group from acyl-coenzyme A (acyl-CoA) to the sn-1 position of glycerol-3-phosphate, to produce lysophosphatidic acid. Has a narrow hydrophobic binding cleft that selects for a linear acyl chain. Catalytic activity is higher for substrates with a 16-carbon acyl chain.</text>
</comment>
<keyword evidence="8" id="KW-0808">Transferase</keyword>
<feature type="region of interest" description="Disordered" evidence="21">
    <location>
        <begin position="1238"/>
        <end position="1259"/>
    </location>
</feature>
<evidence type="ECO:0000256" key="1">
    <source>
        <dbReference type="ARBA" id="ARBA00004170"/>
    </source>
</evidence>
<evidence type="ECO:0000256" key="15">
    <source>
        <dbReference type="ARBA" id="ARBA00023344"/>
    </source>
</evidence>
<feature type="domain" description="Phospholipid/glycerol acyltransferase" evidence="22">
    <location>
        <begin position="211"/>
        <end position="344"/>
    </location>
</feature>
<proteinExistence type="inferred from homology"/>
<comment type="catalytic activity">
    <reaction evidence="14">
        <text>dodecanoyl-CoA + sn-glycerol 3-phosphate = 1-dodecanoyl-sn-glycerol 3-phosphate + CoA</text>
        <dbReference type="Rhea" id="RHEA:35727"/>
        <dbReference type="ChEBI" id="CHEBI:57287"/>
        <dbReference type="ChEBI" id="CHEBI:57375"/>
        <dbReference type="ChEBI" id="CHEBI:57597"/>
        <dbReference type="ChEBI" id="CHEBI:72682"/>
    </reaction>
    <physiologicalReaction direction="left-to-right" evidence="14">
        <dbReference type="Rhea" id="RHEA:35728"/>
    </physiologicalReaction>
</comment>
<evidence type="ECO:0000313" key="23">
    <source>
        <dbReference type="EMBL" id="KAG0121081.1"/>
    </source>
</evidence>
<comment type="pathway">
    <text evidence="3">Lipid metabolism.</text>
</comment>
<reference evidence="24 25" key="2">
    <citation type="journal article" date="2021" name="J. Hered.">
        <title>Feather Gene Expression Elucidates the Developmental Basis of Plumage Iridescence in African Starlings.</title>
        <authorList>
            <person name="Rubenstein D.R."/>
            <person name="Corvelo A."/>
            <person name="MacManes M.D."/>
            <person name="Maia R."/>
            <person name="Narzisi G."/>
            <person name="Rousaki A."/>
            <person name="Vandenabeele P."/>
            <person name="Shawkey M.D."/>
            <person name="Solomon J."/>
        </authorList>
    </citation>
    <scope>NUCLEOTIDE SEQUENCE [LARGE SCALE GENOMIC DNA]</scope>
    <source>
        <strain evidence="24">SS15</strain>
    </source>
</reference>
<dbReference type="PANTHER" id="PTHR12563">
    <property type="entry name" value="GLYCEROL-3-PHOSPHATE ACYLTRANSFERASE"/>
    <property type="match status" value="1"/>
</dbReference>
<evidence type="ECO:0000256" key="6">
    <source>
        <dbReference type="ARBA" id="ARBA00017577"/>
    </source>
</evidence>
<evidence type="ECO:0000256" key="8">
    <source>
        <dbReference type="ARBA" id="ARBA00022679"/>
    </source>
</evidence>
<keyword evidence="13" id="KW-0012">Acyltransferase</keyword>
<evidence type="ECO:0000256" key="5">
    <source>
        <dbReference type="ARBA" id="ARBA00013113"/>
    </source>
</evidence>
<dbReference type="GO" id="GO:0031966">
    <property type="term" value="C:mitochondrial membrane"/>
    <property type="evidence" value="ECO:0007669"/>
    <property type="project" value="TreeGrafter"/>
</dbReference>
<sequence>MVCDLQFSSCVMDETALSLGTIDVSYLSTSADCSISRCKHSSEEWKCVGKNCALFNRGGECNSRPTLFRSATLRWKEALLSRKRPFVGRCCYVCTPQSRDNFFNSSIPSLGLRNVIYINETHTRVQKAIVDEASEPSTPGSFVQTDPKAINKVKKKARKILQEMVANVSPALIRLTGWVLLKLFNSFFWNIQIHRGQIEMVKAATEMNLPLIFLPVHKSHIDYLLLTFILFCHNIKAPYIAAGNNLNIPIFSTLIRKLGGFFIRRKLDQNPDGRKDFLYRALLYVHIEELLRQQQFLEIFLEGTRSRSGKTSGARAGLLSVVVDALFSNAIPDVLIIPVGISYDRIIEGHYNSEQLGTDLSRLVEDFFSMKEEVLARDFDLGFSGNSDDVVMHAIHLLGNCVNITNTSRNNEFFVTPSITIPAVFELNFYSNGLLHPCQVIYQVCHESVERLIQYGILLVAEDDQEDVSPSLTDQQWNKKLPEPISWRSDEEDEDSDFGEEQRDCYLKVSQSQEHQQYITFLQRLLGPLLEAYSSAVIFVHNFSGPVLESEYIQKLHRHLISRTEKNVAVYAESATYSHVKNAVKVFKEIGVFKQTQQKKDVILELGTTFLPQRNRQRLLEFVMSFMSDGKGGLHCPCCRSSVRSLPAVRAAPGLWAAQGCSHTSQQETQAHTCIQLPACSSETCPKHHVEEVSGAGLCLTPDTNITLKDHVEFTPLQARQSPSSAPCRAPLVTVSMFLDQKHAGAGTRGGKMLLMADSRNCWKRGLVQEGGDAGVKGAPWSSVELGAGWEEKPEVLGLKGIRGVYNITQQVREGLGTGEVFTHLLTLFLCQHPEPETLDKLLWQPTVPAKLSKREVMQSFGDPCLVVIRSSLCGFQLRRRNYPLDSTQNTFLRRLIVFTRKAFNESLTDAPGSRSHKTHHNSTEGNKKIVFNFRGQETASGTSPIRHWAGLAKFLAVCYHEPQEEHRAGEEDLFASWGAKVVVLGRMGNCCSLPELLQRKHLMQLSYQLPTKITLGSINIWSLNGYTGCFSNEFFKLKSTLFLLVEFPPKNMNKLVKFFPQKTLDLLIPTSLLLAGKISVMADRISKQNLHGALARLTTLSDKEQNALQASAHAGLPHTIEKFFLKRQTSSCLSPAEADCVGTVTGALAKCRGQLELRAKIKDKIATIATAFSPTGPNTYITPHNFSVELHLPCPAASPVLFAFETPSSTGKIPVFDKSMGLLLPVKFTLTYRTRNNPPAAEGMGRVTAAKTPSDKEKKPAHSCHWAIMCHCHASSSGSVTHTHGITPAQINTSIYQHLQRSLQALCELETSQQGYSEIGDARREITQMGLSEESFSVYCGLAQIQGPQCCTRAEQFMHLKTIPSTARPGVEFQVERRNLVIPTISLHKKKSIRTVGVSEDHRKMRASGQGDQEESQPTLTQALHSASNCCNGNNKTKELRERDTSRYEGGHHKEVISIFHGLGFVKQEYTFVDWWESIVTGCDEMDAQHTDTALAGSGPEHWQGFRAMIPAEDHCSRAPMHLDPAVLSACCATAETPDDP</sequence>
<evidence type="ECO:0000256" key="21">
    <source>
        <dbReference type="SAM" id="MobiDB-lite"/>
    </source>
</evidence>
<comment type="subcellular location">
    <subcellularLocation>
        <location evidence="1">Membrane</location>
        <topology evidence="1">Peripheral membrane protein</topology>
    </subcellularLocation>
</comment>
<comment type="catalytic activity">
    <reaction evidence="17">
        <text>sn-glycerol 3-phosphate + hexadecanoyl-CoA = 1-hexadecanoyl-sn-glycero-3-phosphate + CoA</text>
        <dbReference type="Rhea" id="RHEA:35723"/>
        <dbReference type="ChEBI" id="CHEBI:57287"/>
        <dbReference type="ChEBI" id="CHEBI:57379"/>
        <dbReference type="ChEBI" id="CHEBI:57518"/>
        <dbReference type="ChEBI" id="CHEBI:57597"/>
    </reaction>
    <physiologicalReaction direction="left-to-right" evidence="17">
        <dbReference type="Rhea" id="RHEA:35724"/>
    </physiologicalReaction>
</comment>